<dbReference type="AlphaFoldDB" id="A0A2L0EV20"/>
<protein>
    <submittedName>
        <fullName evidence="2">Uncharacterized protein</fullName>
    </submittedName>
</protein>
<keyword evidence="1" id="KW-0472">Membrane</keyword>
<keyword evidence="1" id="KW-0812">Transmembrane</keyword>
<dbReference type="OrthoDB" id="5503241at2"/>
<dbReference type="EMBL" id="CP012673">
    <property type="protein sequence ID" value="AUX43141.1"/>
    <property type="molecule type" value="Genomic_DNA"/>
</dbReference>
<evidence type="ECO:0000256" key="1">
    <source>
        <dbReference type="SAM" id="Phobius"/>
    </source>
</evidence>
<feature type="transmembrane region" description="Helical" evidence="1">
    <location>
        <begin position="24"/>
        <end position="48"/>
    </location>
</feature>
<dbReference type="Proteomes" id="UP000238348">
    <property type="component" value="Chromosome"/>
</dbReference>
<accession>A0A2L0EV20</accession>
<dbReference type="RefSeq" id="WP_104981856.1">
    <property type="nucleotide sequence ID" value="NZ_CP012673.1"/>
</dbReference>
<keyword evidence="1" id="KW-1133">Transmembrane helix</keyword>
<evidence type="ECO:0000313" key="3">
    <source>
        <dbReference type="Proteomes" id="UP000238348"/>
    </source>
</evidence>
<name>A0A2L0EV20_SORCE</name>
<evidence type="ECO:0000313" key="2">
    <source>
        <dbReference type="EMBL" id="AUX43141.1"/>
    </source>
</evidence>
<organism evidence="2 3">
    <name type="scientific">Sorangium cellulosum</name>
    <name type="common">Polyangium cellulosum</name>
    <dbReference type="NCBI Taxonomy" id="56"/>
    <lineage>
        <taxon>Bacteria</taxon>
        <taxon>Pseudomonadati</taxon>
        <taxon>Myxococcota</taxon>
        <taxon>Polyangia</taxon>
        <taxon>Polyangiales</taxon>
        <taxon>Polyangiaceae</taxon>
        <taxon>Sorangium</taxon>
    </lineage>
</organism>
<proteinExistence type="predicted"/>
<reference evidence="2 3" key="1">
    <citation type="submission" date="2015-09" db="EMBL/GenBank/DDBJ databases">
        <title>Sorangium comparison.</title>
        <authorList>
            <person name="Zaburannyi N."/>
            <person name="Bunk B."/>
            <person name="Overmann J."/>
            <person name="Mueller R."/>
        </authorList>
    </citation>
    <scope>NUCLEOTIDE SEQUENCE [LARGE SCALE GENOMIC DNA]</scope>
    <source>
        <strain evidence="2 3">So ce26</strain>
    </source>
</reference>
<gene>
    <name evidence="2" type="ORF">SOCE26_045840</name>
</gene>
<sequence>MSTESASKPIPAAGGPKKRGKAKYIVLLGLVLSVFLAAQTGLLGFGWAHLRAATFPKDESLLEYVQGSATSVVIVDPHQLDREMLGAEGSAVRQHLERTRDDIKKATGIDLGFDVDKLAFSSSLVVARGRFDEQKLAERLAERSYVPAEYKGVKYLVRAGEDAIAVRDGSILLYGAEPEIRASIDAEEAETSLASREEVTSRLEQLGWDRPLLGVALLAQEKPSLRAILVGSTGPRAVTFGVATKGGLSATVAIDAASPNAAEELRKLLEEKRADAQALNALVGPEAGPALAEIVKRAQLSVDQGAGRLTIQAQVRPEELDALAKASEKAAGSLGEAYKASRLLQLLAPAP</sequence>